<evidence type="ECO:0000313" key="7">
    <source>
        <dbReference type="Proteomes" id="UP000000844"/>
    </source>
</evidence>
<proteinExistence type="predicted"/>
<dbReference type="PANTHER" id="PTHR33204:SF37">
    <property type="entry name" value="HTH-TYPE TRANSCRIPTIONAL REGULATOR YODB"/>
    <property type="match status" value="1"/>
</dbReference>
<dbReference type="SUPFAM" id="SSF46785">
    <property type="entry name" value="Winged helix' DNA-binding domain"/>
    <property type="match status" value="1"/>
</dbReference>
<evidence type="ECO:0000256" key="4">
    <source>
        <dbReference type="SAM" id="MobiDB-lite"/>
    </source>
</evidence>
<accession>D3PUL8</accession>
<dbReference type="OrthoDB" id="370168at2"/>
<dbReference type="Pfam" id="PF01638">
    <property type="entry name" value="HxlR"/>
    <property type="match status" value="1"/>
</dbReference>
<reference evidence="6 7" key="1">
    <citation type="journal article" date="2009" name="Stand. Genomic Sci.">
        <title>Complete genome sequence of Stackebrandtia nassauensis type strain (LLR-40K-21).</title>
        <authorList>
            <person name="Munk C."/>
            <person name="Lapidus A."/>
            <person name="Copeland A."/>
            <person name="Jando M."/>
            <person name="Mayilraj S."/>
            <person name="Glavina Del Rio T."/>
            <person name="Nolan M."/>
            <person name="Chen F."/>
            <person name="Lucas S."/>
            <person name="Tice H."/>
            <person name="Cheng J.F."/>
            <person name="Han C."/>
            <person name="Detter J.C."/>
            <person name="Bruce D."/>
            <person name="Goodwin L."/>
            <person name="Chain P."/>
            <person name="Pitluck S."/>
            <person name="Goker M."/>
            <person name="Ovchinikova G."/>
            <person name="Pati A."/>
            <person name="Ivanova N."/>
            <person name="Mavromatis K."/>
            <person name="Chen A."/>
            <person name="Palaniappan K."/>
            <person name="Land M."/>
            <person name="Hauser L."/>
            <person name="Chang Y.J."/>
            <person name="Jeffries C.D."/>
            <person name="Bristow J."/>
            <person name="Eisen J.A."/>
            <person name="Markowitz V."/>
            <person name="Hugenholtz P."/>
            <person name="Kyrpides N.C."/>
            <person name="Klenk H.P."/>
        </authorList>
    </citation>
    <scope>NUCLEOTIDE SEQUENCE [LARGE SCALE GENOMIC DNA]</scope>
    <source>
        <strain evidence="7">DSM 44728 / CIP 108903 / NRRL B-16338 / NBRC 102104 / LLR-40K-21</strain>
    </source>
</reference>
<dbReference type="InterPro" id="IPR002577">
    <property type="entry name" value="HTH_HxlR"/>
</dbReference>
<dbReference type="RefSeq" id="WP_013018602.1">
    <property type="nucleotide sequence ID" value="NC_013947.1"/>
</dbReference>
<name>D3PUL8_STANL</name>
<dbReference type="STRING" id="446470.Snas_3367"/>
<protein>
    <submittedName>
        <fullName evidence="6">Transcriptional regulator, HxlR family</fullName>
    </submittedName>
</protein>
<dbReference type="eggNOG" id="COG1733">
    <property type="taxonomic scope" value="Bacteria"/>
</dbReference>
<evidence type="ECO:0000256" key="1">
    <source>
        <dbReference type="ARBA" id="ARBA00023015"/>
    </source>
</evidence>
<keyword evidence="7" id="KW-1185">Reference proteome</keyword>
<dbReference type="Proteomes" id="UP000000844">
    <property type="component" value="Chromosome"/>
</dbReference>
<dbReference type="InterPro" id="IPR036388">
    <property type="entry name" value="WH-like_DNA-bd_sf"/>
</dbReference>
<dbReference type="HOGENOM" id="CLU_111585_2_0_11"/>
<organism evidence="6 7">
    <name type="scientific">Stackebrandtia nassauensis (strain DSM 44728 / CIP 108903 / NRRL B-16338 / NBRC 102104 / LLR-40K-21)</name>
    <dbReference type="NCBI Taxonomy" id="446470"/>
    <lineage>
        <taxon>Bacteria</taxon>
        <taxon>Bacillati</taxon>
        <taxon>Actinomycetota</taxon>
        <taxon>Actinomycetes</taxon>
        <taxon>Glycomycetales</taxon>
        <taxon>Glycomycetaceae</taxon>
        <taxon>Stackebrandtia</taxon>
    </lineage>
</organism>
<dbReference type="KEGG" id="sna:Snas_3367"/>
<dbReference type="EMBL" id="CP001778">
    <property type="protein sequence ID" value="ADD43031.1"/>
    <property type="molecule type" value="Genomic_DNA"/>
</dbReference>
<evidence type="ECO:0000256" key="3">
    <source>
        <dbReference type="ARBA" id="ARBA00023163"/>
    </source>
</evidence>
<dbReference type="InterPro" id="IPR036390">
    <property type="entry name" value="WH_DNA-bd_sf"/>
</dbReference>
<evidence type="ECO:0000259" key="5">
    <source>
        <dbReference type="PROSITE" id="PS51118"/>
    </source>
</evidence>
<dbReference type="PROSITE" id="PS51118">
    <property type="entry name" value="HTH_HXLR"/>
    <property type="match status" value="1"/>
</dbReference>
<dbReference type="GO" id="GO:0003677">
    <property type="term" value="F:DNA binding"/>
    <property type="evidence" value="ECO:0007669"/>
    <property type="project" value="UniProtKB-KW"/>
</dbReference>
<keyword evidence="1" id="KW-0805">Transcription regulation</keyword>
<keyword evidence="3" id="KW-0804">Transcription</keyword>
<feature type="region of interest" description="Disordered" evidence="4">
    <location>
        <begin position="1"/>
        <end position="21"/>
    </location>
</feature>
<keyword evidence="2" id="KW-0238">DNA-binding</keyword>
<dbReference type="PANTHER" id="PTHR33204">
    <property type="entry name" value="TRANSCRIPTIONAL REGULATOR, MARR FAMILY"/>
    <property type="match status" value="1"/>
</dbReference>
<feature type="domain" description="HTH hxlR-type" evidence="5">
    <location>
        <begin position="24"/>
        <end position="122"/>
    </location>
</feature>
<sequence>MSAGAPLRSCEPCGPPSGTDHAQCPLRQALEHVTSRWGTWILIELRDGPLRFHELRDRIPGVSEKMLSQTLRPLQRDGFVWREVEPTIPPKVTYGLTTRGEGAGKPLAELFDHLMDNATDIVDDRAAWDARSA</sequence>
<evidence type="ECO:0000256" key="2">
    <source>
        <dbReference type="ARBA" id="ARBA00023125"/>
    </source>
</evidence>
<gene>
    <name evidence="6" type="ordered locus">Snas_3367</name>
</gene>
<evidence type="ECO:0000313" key="6">
    <source>
        <dbReference type="EMBL" id="ADD43031.1"/>
    </source>
</evidence>
<dbReference type="AlphaFoldDB" id="D3PUL8"/>
<dbReference type="Gene3D" id="1.10.10.10">
    <property type="entry name" value="Winged helix-like DNA-binding domain superfamily/Winged helix DNA-binding domain"/>
    <property type="match status" value="1"/>
</dbReference>